<evidence type="ECO:0000313" key="1">
    <source>
        <dbReference type="EMBL" id="ADG13313.1"/>
    </source>
</evidence>
<sequence>MIKRDVAFRVKRDEEILELCRALEKMGLNCTVESKDRRVKVSIYGYDKESLKENYRNVMSLIYKIKNKYNPDKRGLYKYYLSELKYPVNKELVMETLKALGYKVIYNEDESYIKTDVDIDTFNSILENLFNISNELRFSRLGSKPVKNLVVLVSYINGVPPEDVIEEALEKGFFRVEEGRIVLNKSIELAKKYFLEGEDGGKDTGEER</sequence>
<dbReference type="EMBL" id="CP002009">
    <property type="protein sequence ID" value="ADG13313.1"/>
    <property type="molecule type" value="Genomic_DNA"/>
</dbReference>
<dbReference type="InterPro" id="IPR019202">
    <property type="entry name" value="DUF2067"/>
</dbReference>
<dbReference type="eggNOG" id="arCOG00908">
    <property type="taxonomic scope" value="Archaea"/>
</dbReference>
<dbReference type="STRING" id="573063.Metin_0644"/>
<proteinExistence type="predicted"/>
<organism evidence="1 2">
    <name type="scientific">Methanocaldococcus infernus (strain DSM 11812 / JCM 15783 / ME)</name>
    <dbReference type="NCBI Taxonomy" id="573063"/>
    <lineage>
        <taxon>Archaea</taxon>
        <taxon>Methanobacteriati</taxon>
        <taxon>Methanobacteriota</taxon>
        <taxon>Methanomada group</taxon>
        <taxon>Methanococci</taxon>
        <taxon>Methanococcales</taxon>
        <taxon>Methanocaldococcaceae</taxon>
        <taxon>Methanocaldococcus</taxon>
    </lineage>
</organism>
<dbReference type="KEGG" id="mif:Metin_0644"/>
<accession>D5VRW0</accession>
<dbReference type="AlphaFoldDB" id="D5VRW0"/>
<evidence type="ECO:0008006" key="3">
    <source>
        <dbReference type="Google" id="ProtNLM"/>
    </source>
</evidence>
<name>D5VRW0_METIM</name>
<keyword evidence="2" id="KW-1185">Reference proteome</keyword>
<dbReference type="Pfam" id="PF09840">
    <property type="entry name" value="DUF2067"/>
    <property type="match status" value="1"/>
</dbReference>
<dbReference type="Proteomes" id="UP000002061">
    <property type="component" value="Chromosome"/>
</dbReference>
<gene>
    <name evidence="1" type="ordered locus">Metin_0644</name>
</gene>
<evidence type="ECO:0000313" key="2">
    <source>
        <dbReference type="Proteomes" id="UP000002061"/>
    </source>
</evidence>
<reference evidence="1" key="1">
    <citation type="submission" date="2010-04" db="EMBL/GenBank/DDBJ databases">
        <title>Complete sequence of Methanocaldococcus infernus ME.</title>
        <authorList>
            <consortium name="US DOE Joint Genome Institute"/>
            <person name="Lucas S."/>
            <person name="Copeland A."/>
            <person name="Lapidus A."/>
            <person name="Cheng J.-F."/>
            <person name="Bruce D."/>
            <person name="Goodwin L."/>
            <person name="Pitluck S."/>
            <person name="Munk A.C."/>
            <person name="Detter J.C."/>
            <person name="Han C."/>
            <person name="Tapia R."/>
            <person name="Land M."/>
            <person name="Hauser L."/>
            <person name="Kyrpides N."/>
            <person name="Mikhailova N."/>
            <person name="Sieprawska-Lupa M."/>
            <person name="Whitman W.B."/>
            <person name="Woyke T."/>
        </authorList>
    </citation>
    <scope>NUCLEOTIDE SEQUENCE [LARGE SCALE GENOMIC DNA]</scope>
    <source>
        <strain evidence="1">ME</strain>
    </source>
</reference>
<dbReference type="HOGENOM" id="CLU_1335063_0_0_2"/>
<protein>
    <recommendedName>
        <fullName evidence="3">DUF2067 domain-containing protein</fullName>
    </recommendedName>
</protein>